<reference evidence="1 3" key="1">
    <citation type="submission" date="2012-11" db="EMBL/GenBank/DDBJ databases">
        <title>Whole genome sequence of Acetobacter indonesiensis 5H-1.</title>
        <authorList>
            <person name="Azuma Y."/>
            <person name="Higashiura N."/>
            <person name="Hirakawa H."/>
            <person name="Matsushita K."/>
        </authorList>
    </citation>
    <scope>NUCLEOTIDE SEQUENCE [LARGE SCALE GENOMIC DNA]</scope>
    <source>
        <strain evidence="1 3">5H-1</strain>
    </source>
</reference>
<keyword evidence="3" id="KW-1185">Reference proteome</keyword>
<accession>A0A6N3T7R5</accession>
<proteinExistence type="predicted"/>
<dbReference type="AlphaFoldDB" id="A0A6N3T7R5"/>
<dbReference type="RefSeq" id="WP_158319875.1">
    <property type="nucleotide sequence ID" value="NZ_BAMW01000004.1"/>
</dbReference>
<organism evidence="2 4">
    <name type="scientific">Acetobacter indonesiensis</name>
    <dbReference type="NCBI Taxonomy" id="104101"/>
    <lineage>
        <taxon>Bacteria</taxon>
        <taxon>Pseudomonadati</taxon>
        <taxon>Pseudomonadota</taxon>
        <taxon>Alphaproteobacteria</taxon>
        <taxon>Acetobacterales</taxon>
        <taxon>Acetobacteraceae</taxon>
        <taxon>Acetobacter</taxon>
    </lineage>
</organism>
<dbReference type="Proteomes" id="UP000321104">
    <property type="component" value="Unassembled WGS sequence"/>
</dbReference>
<dbReference type="EMBL" id="BAMW01000004">
    <property type="protein sequence ID" value="GAN61960.1"/>
    <property type="molecule type" value="Genomic_DNA"/>
</dbReference>
<name>A0A6N3T7R5_9PROT</name>
<evidence type="ECO:0000313" key="2">
    <source>
        <dbReference type="EMBL" id="GEN04525.1"/>
    </source>
</evidence>
<comment type="caution">
    <text evidence="2">The sequence shown here is derived from an EMBL/GenBank/DDBJ whole genome shotgun (WGS) entry which is preliminary data.</text>
</comment>
<gene>
    <name evidence="1" type="ORF">Abin_004_030</name>
    <name evidence="2" type="ORF">AIN02nite_25500</name>
</gene>
<sequence>MAWQNILFDRYAAILRYFAKDRQKYRYRMDANQTGDARKPDKLAFYNAGQAA</sequence>
<reference evidence="2 4" key="2">
    <citation type="submission" date="2019-07" db="EMBL/GenBank/DDBJ databases">
        <title>Whole genome shotgun sequence of Acetobacter indonesiensis NBRC 16471.</title>
        <authorList>
            <person name="Hosoyama A."/>
            <person name="Uohara A."/>
            <person name="Ohji S."/>
            <person name="Ichikawa N."/>
        </authorList>
    </citation>
    <scope>NUCLEOTIDE SEQUENCE [LARGE SCALE GENOMIC DNA]</scope>
    <source>
        <strain evidence="2 4">NBRC 16471</strain>
    </source>
</reference>
<protein>
    <submittedName>
        <fullName evidence="2">Uncharacterized protein</fullName>
    </submittedName>
</protein>
<evidence type="ECO:0000313" key="4">
    <source>
        <dbReference type="Proteomes" id="UP000321104"/>
    </source>
</evidence>
<dbReference type="Proteomes" id="UP000032673">
    <property type="component" value="Unassembled WGS sequence"/>
</dbReference>
<evidence type="ECO:0000313" key="1">
    <source>
        <dbReference type="EMBL" id="GAN61960.1"/>
    </source>
</evidence>
<evidence type="ECO:0000313" key="3">
    <source>
        <dbReference type="Proteomes" id="UP000032673"/>
    </source>
</evidence>
<dbReference type="EMBL" id="BJXQ01000020">
    <property type="protein sequence ID" value="GEN04525.1"/>
    <property type="molecule type" value="Genomic_DNA"/>
</dbReference>